<keyword evidence="4" id="KW-1185">Reference proteome</keyword>
<dbReference type="VEuPathDB" id="FungiDB:MFRU_006g02370"/>
<dbReference type="EMBL" id="VICG01000013">
    <property type="protein sequence ID" value="KAA8565651.1"/>
    <property type="molecule type" value="Genomic_DNA"/>
</dbReference>
<comment type="caution">
    <text evidence="3">The sequence shown here is derived from an EMBL/GenBank/DDBJ whole genome shotgun (WGS) entry which is preliminary data.</text>
</comment>
<dbReference type="PANTHER" id="PTHR38688">
    <property type="entry name" value="PYR_REDOX_2 DOMAIN-CONTAINING PROTEIN"/>
    <property type="match status" value="1"/>
</dbReference>
<gene>
    <name evidence="3" type="ORF">EYC84_009502</name>
</gene>
<keyword evidence="1" id="KW-0808">Transferase</keyword>
<accession>A0A5M9J8V2</accession>
<evidence type="ECO:0000259" key="2">
    <source>
        <dbReference type="Pfam" id="PF00534"/>
    </source>
</evidence>
<dbReference type="Proteomes" id="UP000322873">
    <property type="component" value="Unassembled WGS sequence"/>
</dbReference>
<keyword evidence="1" id="KW-0328">Glycosyltransferase</keyword>
<dbReference type="Gene3D" id="3.40.50.2000">
    <property type="entry name" value="Glycogen Phosphorylase B"/>
    <property type="match status" value="1"/>
</dbReference>
<name>A0A5M9J8V2_MONFR</name>
<protein>
    <recommendedName>
        <fullName evidence="2">Glycosyl transferase family 1 domain-containing protein</fullName>
    </recommendedName>
</protein>
<dbReference type="Gene3D" id="3.50.50.60">
    <property type="entry name" value="FAD/NAD(P)-binding domain"/>
    <property type="match status" value="1"/>
</dbReference>
<dbReference type="SUPFAM" id="SSF53756">
    <property type="entry name" value="UDP-Glycosyltransferase/glycogen phosphorylase"/>
    <property type="match status" value="1"/>
</dbReference>
<dbReference type="AlphaFoldDB" id="A0A5M9J8V2"/>
<evidence type="ECO:0000256" key="1">
    <source>
        <dbReference type="ARBA" id="ARBA00022676"/>
    </source>
</evidence>
<proteinExistence type="predicted"/>
<sequence length="705" mass="78275">MKLGMVHLMCEKPFDSLEQWSMSFAESIAVNSGFTKGVVEQVFPDLAKEKDLQIVHPCVDVNPKKTETKDDIVSVWQDRNILLSINRFEKKKDIGLAIKAYAGLGKHGRKGVRLVLAGGYDNRVMENVVYHKELVKLASGLGLKTATTKTIVAALNVPDDVDVLFLLSVPNTLKEMLLNSARLLIYTPSNEHFGIVPLEAMKTGWLCPPDDVERWTAVMDKVLNKMTDDQVTKMGKAGVERVKNEFSDVKMAERIDGLIDGMANYTKEGCSATLCILDDYYHSSIGHCILTVPGAAVTSIIYNAKVYETYLWDHRQPTELGLLRTLGFFGFAEQTSQEKSYSTEIEKKERFGAVVVGSGPAGLAVVGNLLEQKKGPVLWVDIAPLKYFGGGRLHHLYQAVPSNTKVNYLKELDQEKTCRIAVAASLGTMLGQGLGPEKGVVKFLGRVQRASWSDDSNWDVKLTSPRGEGLPSLSASSDLLFLCTGSHPTSDGIPDRSAQGIVSLSLDSCLNYRKLAFAVRRSMQERSDPTEKFTIAVIGASHSAILVLRNIYNLATSRNQEFQNVRIKWLTRHELRYAEERDGWIKRDNTGLKVSKYLEKVKTSPETEQEDQDKHLQGCNLVVHAIGFTKNIVPVIERDGTALDITYDHETSEFADTEGKKIKGLYGAGIAFPEKVVDPEGTTEYAVGLWKFMKYLKRVAPTWTA</sequence>
<reference evidence="3 4" key="1">
    <citation type="submission" date="2019-06" db="EMBL/GenBank/DDBJ databases">
        <title>Genome Sequence of the Brown Rot Fungal Pathogen Monilinia fructicola.</title>
        <authorList>
            <person name="De Miccolis Angelini R.M."/>
            <person name="Landi L."/>
            <person name="Abate D."/>
            <person name="Pollastro S."/>
            <person name="Romanazzi G."/>
            <person name="Faretra F."/>
        </authorList>
    </citation>
    <scope>NUCLEOTIDE SEQUENCE [LARGE SCALE GENOMIC DNA]</scope>
    <source>
        <strain evidence="3 4">Mfrc123</strain>
    </source>
</reference>
<dbReference type="InterPro" id="IPR036188">
    <property type="entry name" value="FAD/NAD-bd_sf"/>
</dbReference>
<organism evidence="3 4">
    <name type="scientific">Monilinia fructicola</name>
    <name type="common">Brown rot fungus</name>
    <name type="synonym">Ciboria fructicola</name>
    <dbReference type="NCBI Taxonomy" id="38448"/>
    <lineage>
        <taxon>Eukaryota</taxon>
        <taxon>Fungi</taxon>
        <taxon>Dikarya</taxon>
        <taxon>Ascomycota</taxon>
        <taxon>Pezizomycotina</taxon>
        <taxon>Leotiomycetes</taxon>
        <taxon>Helotiales</taxon>
        <taxon>Sclerotiniaceae</taxon>
        <taxon>Monilinia</taxon>
    </lineage>
</organism>
<dbReference type="SUPFAM" id="SSF51905">
    <property type="entry name" value="FAD/NAD(P)-binding domain"/>
    <property type="match status" value="1"/>
</dbReference>
<dbReference type="VEuPathDB" id="FungiDB:MFRU_006g02360"/>
<dbReference type="GO" id="GO:0016757">
    <property type="term" value="F:glycosyltransferase activity"/>
    <property type="evidence" value="ECO:0007669"/>
    <property type="project" value="UniProtKB-KW"/>
</dbReference>
<evidence type="ECO:0000313" key="4">
    <source>
        <dbReference type="Proteomes" id="UP000322873"/>
    </source>
</evidence>
<dbReference type="PANTHER" id="PTHR38688:SF1">
    <property type="entry name" value="FAD_NAD(P)-BINDING DOMAIN-CONTAINING PROTEIN"/>
    <property type="match status" value="1"/>
</dbReference>
<dbReference type="InterPro" id="IPR001296">
    <property type="entry name" value="Glyco_trans_1"/>
</dbReference>
<dbReference type="Pfam" id="PF00534">
    <property type="entry name" value="Glycos_transf_1"/>
    <property type="match status" value="1"/>
</dbReference>
<dbReference type="InterPro" id="IPR053275">
    <property type="entry name" value="Agnestin_monoxygenase"/>
</dbReference>
<evidence type="ECO:0000313" key="3">
    <source>
        <dbReference type="EMBL" id="KAA8565651.1"/>
    </source>
</evidence>
<feature type="domain" description="Glycosyl transferase family 1" evidence="2">
    <location>
        <begin position="77"/>
        <end position="204"/>
    </location>
</feature>